<name>A0A6V8LLQ6_9ACTN</name>
<organism evidence="2 3">
    <name type="scientific">Phytohabitans rumicis</name>
    <dbReference type="NCBI Taxonomy" id="1076125"/>
    <lineage>
        <taxon>Bacteria</taxon>
        <taxon>Bacillati</taxon>
        <taxon>Actinomycetota</taxon>
        <taxon>Actinomycetes</taxon>
        <taxon>Micromonosporales</taxon>
        <taxon>Micromonosporaceae</taxon>
    </lineage>
</organism>
<protein>
    <submittedName>
        <fullName evidence="2">Uncharacterized protein</fullName>
    </submittedName>
</protein>
<evidence type="ECO:0000256" key="1">
    <source>
        <dbReference type="SAM" id="MobiDB-lite"/>
    </source>
</evidence>
<reference evidence="2 3" key="2">
    <citation type="submission" date="2020-03" db="EMBL/GenBank/DDBJ databases">
        <authorList>
            <person name="Ichikawa N."/>
            <person name="Kimura A."/>
            <person name="Kitahashi Y."/>
            <person name="Uohara A."/>
        </authorList>
    </citation>
    <scope>NUCLEOTIDE SEQUENCE [LARGE SCALE GENOMIC DNA]</scope>
    <source>
        <strain evidence="2 3">NBRC 108638</strain>
    </source>
</reference>
<reference evidence="2 3" key="1">
    <citation type="submission" date="2020-03" db="EMBL/GenBank/DDBJ databases">
        <title>Whole genome shotgun sequence of Phytohabitans rumicis NBRC 108638.</title>
        <authorList>
            <person name="Komaki H."/>
            <person name="Tamura T."/>
        </authorList>
    </citation>
    <scope>NUCLEOTIDE SEQUENCE [LARGE SCALE GENOMIC DNA]</scope>
    <source>
        <strain evidence="2 3">NBRC 108638</strain>
    </source>
</reference>
<comment type="caution">
    <text evidence="2">The sequence shown here is derived from an EMBL/GenBank/DDBJ whole genome shotgun (WGS) entry which is preliminary data.</text>
</comment>
<evidence type="ECO:0000313" key="3">
    <source>
        <dbReference type="Proteomes" id="UP000482960"/>
    </source>
</evidence>
<keyword evidence="3" id="KW-1185">Reference proteome</keyword>
<accession>A0A6V8LLQ6</accession>
<sequence>MDVGLTAKVTGAARIETSQDLQCALGLSKFFKTLTASPVPISVSFDAAAQFTIGGGLKIENVGLTATGGVRFAGSMTVKNGPSFTGHTIMEAAPLTPKVTKNGSVGFKVGGELILGPGVGSTGAGVIAGISGELSPLDASLKPYHSEQDSQFNNCTIAAAAFTRSLGLVVKAWLSKWSFSQKISSDALTGSTPYGGSPWSLPKDCDKNTPSRQTRSSVPGCRRSRTRRSVAQTSGATWTASCRARRPGC</sequence>
<gene>
    <name evidence="2" type="ORF">Prum_101220</name>
</gene>
<dbReference type="RefSeq" id="WP_173086174.1">
    <property type="nucleotide sequence ID" value="NZ_BLPG01000002.1"/>
</dbReference>
<evidence type="ECO:0000313" key="2">
    <source>
        <dbReference type="EMBL" id="GFJ96480.1"/>
    </source>
</evidence>
<dbReference type="AlphaFoldDB" id="A0A6V8LLQ6"/>
<dbReference type="Proteomes" id="UP000482960">
    <property type="component" value="Unassembled WGS sequence"/>
</dbReference>
<dbReference type="EMBL" id="BLPG01000002">
    <property type="protein sequence ID" value="GFJ96480.1"/>
    <property type="molecule type" value="Genomic_DNA"/>
</dbReference>
<proteinExistence type="predicted"/>
<feature type="region of interest" description="Disordered" evidence="1">
    <location>
        <begin position="199"/>
        <end position="232"/>
    </location>
</feature>